<dbReference type="InterPro" id="IPR007248">
    <property type="entry name" value="Mpv17_PMP22"/>
</dbReference>
<proteinExistence type="inferred from homology"/>
<organism evidence="7 8">
    <name type="scientific">Chrysodeixis includens</name>
    <name type="common">Soybean looper</name>
    <name type="synonym">Pseudoplusia includens</name>
    <dbReference type="NCBI Taxonomy" id="689277"/>
    <lineage>
        <taxon>Eukaryota</taxon>
        <taxon>Metazoa</taxon>
        <taxon>Ecdysozoa</taxon>
        <taxon>Arthropoda</taxon>
        <taxon>Hexapoda</taxon>
        <taxon>Insecta</taxon>
        <taxon>Pterygota</taxon>
        <taxon>Neoptera</taxon>
        <taxon>Endopterygota</taxon>
        <taxon>Lepidoptera</taxon>
        <taxon>Glossata</taxon>
        <taxon>Ditrysia</taxon>
        <taxon>Noctuoidea</taxon>
        <taxon>Noctuidae</taxon>
        <taxon>Plusiinae</taxon>
        <taxon>Chrysodeixis</taxon>
    </lineage>
</organism>
<dbReference type="AlphaFoldDB" id="A0A9N8KRL3"/>
<feature type="transmembrane region" description="Helical" evidence="6">
    <location>
        <begin position="77"/>
        <end position="95"/>
    </location>
</feature>
<evidence type="ECO:0000313" key="8">
    <source>
        <dbReference type="Proteomes" id="UP001154114"/>
    </source>
</evidence>
<dbReference type="PANTHER" id="PTHR11266">
    <property type="entry name" value="PEROXISOMAL MEMBRANE PROTEIN 2, PXMP2 MPV17"/>
    <property type="match status" value="1"/>
</dbReference>
<feature type="transmembrane region" description="Helical" evidence="6">
    <location>
        <begin position="110"/>
        <end position="131"/>
    </location>
</feature>
<evidence type="ECO:0000256" key="2">
    <source>
        <dbReference type="ARBA" id="ARBA00006824"/>
    </source>
</evidence>
<evidence type="ECO:0008006" key="9">
    <source>
        <dbReference type="Google" id="ProtNLM"/>
    </source>
</evidence>
<dbReference type="OrthoDB" id="10267969at2759"/>
<protein>
    <recommendedName>
        <fullName evidence="9">Pmp22 peroxisomal membrane protein</fullName>
    </recommendedName>
</protein>
<feature type="transmembrane region" description="Helical" evidence="6">
    <location>
        <begin position="180"/>
        <end position="197"/>
    </location>
</feature>
<dbReference type="PANTHER" id="PTHR11266:SF81">
    <property type="entry name" value="GH12661P-RELATED"/>
    <property type="match status" value="1"/>
</dbReference>
<name>A0A9N8KRL3_CHRIL</name>
<evidence type="ECO:0000256" key="3">
    <source>
        <dbReference type="ARBA" id="ARBA00022692"/>
    </source>
</evidence>
<evidence type="ECO:0000256" key="4">
    <source>
        <dbReference type="ARBA" id="ARBA00022989"/>
    </source>
</evidence>
<accession>A0A9N8KRL3</accession>
<dbReference type="EMBL" id="LR824011">
    <property type="protein sequence ID" value="CAD0198225.1"/>
    <property type="molecule type" value="Genomic_DNA"/>
</dbReference>
<dbReference type="Proteomes" id="UP001154114">
    <property type="component" value="Chromosome 8"/>
</dbReference>
<reference evidence="7" key="1">
    <citation type="submission" date="2021-12" db="EMBL/GenBank/DDBJ databases">
        <authorList>
            <person name="King R."/>
        </authorList>
    </citation>
    <scope>NUCLEOTIDE SEQUENCE</scope>
</reference>
<evidence type="ECO:0000313" key="7">
    <source>
        <dbReference type="EMBL" id="CAD0198225.1"/>
    </source>
</evidence>
<keyword evidence="5 6" id="KW-0472">Membrane</keyword>
<dbReference type="GO" id="GO:0061668">
    <property type="term" value="P:mitochondrial ribosome assembly"/>
    <property type="evidence" value="ECO:0007669"/>
    <property type="project" value="TreeGrafter"/>
</dbReference>
<comment type="subcellular location">
    <subcellularLocation>
        <location evidence="1">Membrane</location>
        <topology evidence="1">Multi-pass membrane protein</topology>
    </subcellularLocation>
</comment>
<evidence type="ECO:0000256" key="6">
    <source>
        <dbReference type="RuleBase" id="RU363053"/>
    </source>
</evidence>
<dbReference type="GO" id="GO:0005739">
    <property type="term" value="C:mitochondrion"/>
    <property type="evidence" value="ECO:0007669"/>
    <property type="project" value="TreeGrafter"/>
</dbReference>
<evidence type="ECO:0000256" key="1">
    <source>
        <dbReference type="ARBA" id="ARBA00004141"/>
    </source>
</evidence>
<dbReference type="GO" id="GO:0016020">
    <property type="term" value="C:membrane"/>
    <property type="evidence" value="ECO:0007669"/>
    <property type="project" value="UniProtKB-SubCell"/>
</dbReference>
<evidence type="ECO:0000256" key="5">
    <source>
        <dbReference type="ARBA" id="ARBA00023136"/>
    </source>
</evidence>
<dbReference type="Pfam" id="PF04117">
    <property type="entry name" value="Mpv17_PMP22"/>
    <property type="match status" value="1"/>
</dbReference>
<gene>
    <name evidence="7" type="ORF">CINC_LOCUS12498</name>
</gene>
<keyword evidence="8" id="KW-1185">Reference proteome</keyword>
<keyword evidence="3 6" id="KW-0812">Transmembrane</keyword>
<keyword evidence="4 6" id="KW-1133">Transmembrane helix</keyword>
<feature type="transmembrane region" description="Helical" evidence="6">
    <location>
        <begin position="152"/>
        <end position="174"/>
    </location>
</feature>
<sequence>MFAVRCIGVTFKQTSALKCQMRHQSIYHRGVTYFFKKNLLLTNSLTSGLCMAIGDLVQQEIEYQQKILPNRYDWGRAVRMLIVGTAMGPLHHYYYCHLDKVLPKVNLKNVFIKILCDQGFASPLTILSFFYGMGILERRSLYDITTEIKTKFLYVYTGDCLYWPPVQFVNFYFLPTHYRVVYINVATMIFNIFLSFMKHYDQHDN</sequence>
<comment type="similarity">
    <text evidence="2 6">Belongs to the peroxisomal membrane protein PXMP2/4 family.</text>
</comment>